<dbReference type="RefSeq" id="WP_264282572.1">
    <property type="nucleotide sequence ID" value="NZ_CP107006.1"/>
</dbReference>
<dbReference type="InterPro" id="IPR013325">
    <property type="entry name" value="RNA_pol_sigma_r2"/>
</dbReference>
<dbReference type="Pfam" id="PF08281">
    <property type="entry name" value="Sigma70_r4_2"/>
    <property type="match status" value="1"/>
</dbReference>
<dbReference type="EMBL" id="CP107006">
    <property type="protein sequence ID" value="UYQ94722.1"/>
    <property type="molecule type" value="Genomic_DNA"/>
</dbReference>
<evidence type="ECO:0000313" key="2">
    <source>
        <dbReference type="EMBL" id="UYQ94722.1"/>
    </source>
</evidence>
<dbReference type="Gene3D" id="1.10.1740.10">
    <property type="match status" value="1"/>
</dbReference>
<dbReference type="SUPFAM" id="SSF88946">
    <property type="entry name" value="Sigma2 domain of RNA polymerase sigma factors"/>
    <property type="match status" value="1"/>
</dbReference>
<feature type="domain" description="RNA polymerase sigma factor 70 region 4 type 2" evidence="1">
    <location>
        <begin position="127"/>
        <end position="178"/>
    </location>
</feature>
<keyword evidence="3" id="KW-1185">Reference proteome</keyword>
<evidence type="ECO:0000259" key="1">
    <source>
        <dbReference type="Pfam" id="PF08281"/>
    </source>
</evidence>
<dbReference type="InterPro" id="IPR013249">
    <property type="entry name" value="RNA_pol_sigma70_r4_t2"/>
</dbReference>
<dbReference type="InterPro" id="IPR013324">
    <property type="entry name" value="RNA_pol_sigma_r3/r4-like"/>
</dbReference>
<dbReference type="SUPFAM" id="SSF88659">
    <property type="entry name" value="Sigma3 and sigma4 domains of RNA polymerase sigma factors"/>
    <property type="match status" value="1"/>
</dbReference>
<dbReference type="InterPro" id="IPR036388">
    <property type="entry name" value="WH-like_DNA-bd_sf"/>
</dbReference>
<evidence type="ECO:0000313" key="3">
    <source>
        <dbReference type="Proteomes" id="UP001162741"/>
    </source>
</evidence>
<dbReference type="Proteomes" id="UP001162741">
    <property type="component" value="Chromosome"/>
</dbReference>
<sequence>MQLLLNNMSDKELLNRVRKLRDEEAVGALLERYSHLLVAYCMPKLASREKAAEVIPAVLKSLDQNIRTMHVPRANDCVQQTLATHFNPKANIHPNHISRDVQAIYRAEYRVQQSGSNPIERQQLSGELLQRFEQLSQEDQQVVAQFYAEQQSFDEIAAARGITRDKVRNMLRAARKKLATQLMDQAYE</sequence>
<proteinExistence type="predicted"/>
<dbReference type="Gene3D" id="1.10.10.10">
    <property type="entry name" value="Winged helix-like DNA-binding domain superfamily/Winged helix DNA-binding domain"/>
    <property type="match status" value="1"/>
</dbReference>
<reference evidence="2" key="1">
    <citation type="submission" date="2022-10" db="EMBL/GenBank/DDBJ databases">
        <title>Chitinophaga sp. nov., isolated from soil.</title>
        <authorList>
            <person name="Jeon C.O."/>
        </authorList>
    </citation>
    <scope>NUCLEOTIDE SEQUENCE</scope>
    <source>
        <strain evidence="2">R8</strain>
    </source>
</reference>
<protein>
    <recommendedName>
        <fullName evidence="1">RNA polymerase sigma factor 70 region 4 type 2 domain-containing protein</fullName>
    </recommendedName>
</protein>
<accession>A0ABY6J522</accession>
<organism evidence="2 3">
    <name type="scientific">Chitinophaga horti</name>
    <dbReference type="NCBI Taxonomy" id="2920382"/>
    <lineage>
        <taxon>Bacteria</taxon>
        <taxon>Pseudomonadati</taxon>
        <taxon>Bacteroidota</taxon>
        <taxon>Chitinophagia</taxon>
        <taxon>Chitinophagales</taxon>
        <taxon>Chitinophagaceae</taxon>
        <taxon>Chitinophaga</taxon>
    </lineage>
</organism>
<name>A0ABY6J522_9BACT</name>
<gene>
    <name evidence="2" type="ORF">MKQ68_06415</name>
</gene>